<evidence type="ECO:0000256" key="1">
    <source>
        <dbReference type="SAM" id="SignalP"/>
    </source>
</evidence>
<keyword evidence="1" id="KW-0732">Signal</keyword>
<dbReference type="PROSITE" id="PS51257">
    <property type="entry name" value="PROKAR_LIPOPROTEIN"/>
    <property type="match status" value="1"/>
</dbReference>
<name>A0A927BZZ2_9GAMM</name>
<dbReference type="NCBIfam" id="NF033894">
    <property type="entry name" value="Eex_IncN"/>
    <property type="match status" value="1"/>
</dbReference>
<gene>
    <name evidence="2" type="ORF">IB286_00735</name>
</gene>
<comment type="caution">
    <text evidence="2">The sequence shown here is derived from an EMBL/GenBank/DDBJ whole genome shotgun (WGS) entry which is preliminary data.</text>
</comment>
<keyword evidence="3" id="KW-1185">Reference proteome</keyword>
<organism evidence="2 3">
    <name type="scientific">Spongiibacter pelagi</name>
    <dbReference type="NCBI Taxonomy" id="2760804"/>
    <lineage>
        <taxon>Bacteria</taxon>
        <taxon>Pseudomonadati</taxon>
        <taxon>Pseudomonadota</taxon>
        <taxon>Gammaproteobacteria</taxon>
        <taxon>Cellvibrionales</taxon>
        <taxon>Spongiibacteraceae</taxon>
        <taxon>Spongiibacter</taxon>
    </lineage>
</organism>
<keyword evidence="2" id="KW-0449">Lipoprotein</keyword>
<dbReference type="Proteomes" id="UP000610558">
    <property type="component" value="Unassembled WGS sequence"/>
</dbReference>
<dbReference type="AlphaFoldDB" id="A0A927BZZ2"/>
<sequence>MKKLLLTLPFAALLTACGPASVEDLMEDPEKLGKILEDCSMKMAQGKDTNTEECQNAYEAQKRMAGNMMEGMMKQMGL</sequence>
<protein>
    <submittedName>
        <fullName evidence="2">EexN family lipoprotein</fullName>
    </submittedName>
</protein>
<evidence type="ECO:0000313" key="2">
    <source>
        <dbReference type="EMBL" id="MBD2857512.1"/>
    </source>
</evidence>
<proteinExistence type="predicted"/>
<evidence type="ECO:0000313" key="3">
    <source>
        <dbReference type="Proteomes" id="UP000610558"/>
    </source>
</evidence>
<dbReference type="RefSeq" id="WP_190761750.1">
    <property type="nucleotide sequence ID" value="NZ_JACXLD010000001.1"/>
</dbReference>
<dbReference type="EMBL" id="JACXLD010000001">
    <property type="protein sequence ID" value="MBD2857512.1"/>
    <property type="molecule type" value="Genomic_DNA"/>
</dbReference>
<accession>A0A927BZZ2</accession>
<reference evidence="2" key="1">
    <citation type="submission" date="2020-09" db="EMBL/GenBank/DDBJ databases">
        <authorList>
            <person name="Yoon J.-W."/>
        </authorList>
    </citation>
    <scope>NUCLEOTIDE SEQUENCE</scope>
    <source>
        <strain evidence="2">KMU-158</strain>
    </source>
</reference>
<feature type="signal peptide" evidence="1">
    <location>
        <begin position="1"/>
        <end position="22"/>
    </location>
</feature>
<dbReference type="InterPro" id="IPR047937">
    <property type="entry name" value="Eex_IncN-like"/>
</dbReference>
<feature type="chain" id="PRO_5036699196" evidence="1">
    <location>
        <begin position="23"/>
        <end position="78"/>
    </location>
</feature>